<proteinExistence type="predicted"/>
<keyword evidence="2" id="KW-0812">Transmembrane</keyword>
<dbReference type="GO" id="GO:0005789">
    <property type="term" value="C:endoplasmic reticulum membrane"/>
    <property type="evidence" value="ECO:0007669"/>
    <property type="project" value="TreeGrafter"/>
</dbReference>
<dbReference type="SMART" id="SM00568">
    <property type="entry name" value="GRAM"/>
    <property type="match status" value="1"/>
</dbReference>
<protein>
    <recommendedName>
        <fullName evidence="3">GRAM domain-containing protein</fullName>
    </recommendedName>
</protein>
<gene>
    <name evidence="4" type="ORF">g.26326</name>
</gene>
<dbReference type="InterPro" id="IPR051482">
    <property type="entry name" value="Cholesterol_transport"/>
</dbReference>
<evidence type="ECO:0000256" key="1">
    <source>
        <dbReference type="SAM" id="MobiDB-lite"/>
    </source>
</evidence>
<dbReference type="PANTHER" id="PTHR23319">
    <property type="entry name" value="GRAM DOMAIN CONTAINING 1B, ISOFORM E"/>
    <property type="match status" value="1"/>
</dbReference>
<feature type="region of interest" description="Disordered" evidence="1">
    <location>
        <begin position="19"/>
        <end position="56"/>
    </location>
</feature>
<dbReference type="GO" id="GO:0032366">
    <property type="term" value="P:intracellular sterol transport"/>
    <property type="evidence" value="ECO:0007669"/>
    <property type="project" value="TreeGrafter"/>
</dbReference>
<dbReference type="Gene3D" id="2.30.29.30">
    <property type="entry name" value="Pleckstrin-homology domain (PH domain)/Phosphotyrosine-binding domain (PTB)"/>
    <property type="match status" value="1"/>
</dbReference>
<dbReference type="InterPro" id="IPR011993">
    <property type="entry name" value="PH-like_dom_sf"/>
</dbReference>
<sequence length="415" mass="45956">QKQLIFVWNSPSPVGLPLISKTRSSSPSGSELEYSPIRRCSSPNIPSPDTPKADENLLHPNDARVAAICFGENNSQKELNSNRSAMTHAQDLVNAQQTAAAAAAVALLSATPGSSKARQKKFHRHFKQVDSEERVLDYFSCALVADILLQGILYITKNYFAFYSNVFGYTTKLLIPTTSVLSVTKEKTAYIIPNAVGITTEDGRHVFGSLLSRESTYKLMVQVWSTAVTSLPANLTNVSLEKAEDFLSGDERKNDEDSSLSGSESLTERDISAKTEVHALLAGTTEIEKQNVSKVTGSFFSPYLQLRKYCSNLPTSKLLLIISTLLIILLSLSSTFLIYRINRIQNNHNKDNMYNSRSFGELNNFISDNKQLLHKVLQSLEALSTLIEVESLSKTYSHDKMKMEDKSIQTSHDGS</sequence>
<dbReference type="PANTHER" id="PTHR23319:SF13">
    <property type="entry name" value="GRAM DOMAIN-CONTAINING PROTEIN"/>
    <property type="match status" value="1"/>
</dbReference>
<feature type="non-terminal residue" evidence="4">
    <location>
        <position position="1"/>
    </location>
</feature>
<feature type="domain" description="GRAM" evidence="3">
    <location>
        <begin position="120"/>
        <end position="187"/>
    </location>
</feature>
<dbReference type="EMBL" id="GEDC01007772">
    <property type="protein sequence ID" value="JAS29526.1"/>
    <property type="molecule type" value="Transcribed_RNA"/>
</dbReference>
<dbReference type="AlphaFoldDB" id="A0A1B6DV10"/>
<dbReference type="GO" id="GO:0120015">
    <property type="term" value="F:sterol transfer activity"/>
    <property type="evidence" value="ECO:0007669"/>
    <property type="project" value="TreeGrafter"/>
</dbReference>
<keyword evidence="2" id="KW-0472">Membrane</keyword>
<evidence type="ECO:0000259" key="3">
    <source>
        <dbReference type="SMART" id="SM00568"/>
    </source>
</evidence>
<dbReference type="Pfam" id="PF02893">
    <property type="entry name" value="GRAM"/>
    <property type="match status" value="1"/>
</dbReference>
<dbReference type="CDD" id="cd13220">
    <property type="entry name" value="PH-GRAM_GRAMDC"/>
    <property type="match status" value="1"/>
</dbReference>
<organism evidence="4">
    <name type="scientific">Clastoptera arizonana</name>
    <name type="common">Arizona spittle bug</name>
    <dbReference type="NCBI Taxonomy" id="38151"/>
    <lineage>
        <taxon>Eukaryota</taxon>
        <taxon>Metazoa</taxon>
        <taxon>Ecdysozoa</taxon>
        <taxon>Arthropoda</taxon>
        <taxon>Hexapoda</taxon>
        <taxon>Insecta</taxon>
        <taxon>Pterygota</taxon>
        <taxon>Neoptera</taxon>
        <taxon>Paraneoptera</taxon>
        <taxon>Hemiptera</taxon>
        <taxon>Auchenorrhyncha</taxon>
        <taxon>Cercopoidea</taxon>
        <taxon>Clastopteridae</taxon>
        <taxon>Clastoptera</taxon>
    </lineage>
</organism>
<dbReference type="InterPro" id="IPR004182">
    <property type="entry name" value="GRAM"/>
</dbReference>
<dbReference type="GO" id="GO:0005886">
    <property type="term" value="C:plasma membrane"/>
    <property type="evidence" value="ECO:0007669"/>
    <property type="project" value="TreeGrafter"/>
</dbReference>
<feature type="transmembrane region" description="Helical" evidence="2">
    <location>
        <begin position="318"/>
        <end position="339"/>
    </location>
</feature>
<evidence type="ECO:0000256" key="2">
    <source>
        <dbReference type="SAM" id="Phobius"/>
    </source>
</evidence>
<reference evidence="4" key="1">
    <citation type="submission" date="2015-12" db="EMBL/GenBank/DDBJ databases">
        <title>De novo transcriptome assembly of four potential Pierce s Disease insect vectors from Arizona vineyards.</title>
        <authorList>
            <person name="Tassone E.E."/>
        </authorList>
    </citation>
    <scope>NUCLEOTIDE SEQUENCE</scope>
</reference>
<keyword evidence="2" id="KW-1133">Transmembrane helix</keyword>
<evidence type="ECO:0000313" key="4">
    <source>
        <dbReference type="EMBL" id="JAS29526.1"/>
    </source>
</evidence>
<accession>A0A1B6DV10</accession>
<feature type="compositionally biased region" description="Low complexity" evidence="1">
    <location>
        <begin position="24"/>
        <end position="35"/>
    </location>
</feature>
<name>A0A1B6DV10_9HEMI</name>
<dbReference type="GO" id="GO:0140268">
    <property type="term" value="C:endoplasmic reticulum-plasma membrane contact site"/>
    <property type="evidence" value="ECO:0007669"/>
    <property type="project" value="TreeGrafter"/>
</dbReference>
<dbReference type="GO" id="GO:0032934">
    <property type="term" value="F:sterol binding"/>
    <property type="evidence" value="ECO:0007669"/>
    <property type="project" value="TreeGrafter"/>
</dbReference>
<feature type="region of interest" description="Disordered" evidence="1">
    <location>
        <begin position="249"/>
        <end position="269"/>
    </location>
</feature>